<dbReference type="PROSITE" id="PS50931">
    <property type="entry name" value="HTH_LYSR"/>
    <property type="match status" value="1"/>
</dbReference>
<dbReference type="InterPro" id="IPR005119">
    <property type="entry name" value="LysR_subst-bd"/>
</dbReference>
<dbReference type="InterPro" id="IPR036390">
    <property type="entry name" value="WH_DNA-bd_sf"/>
</dbReference>
<accession>B2IBV8</accession>
<evidence type="ECO:0000256" key="2">
    <source>
        <dbReference type="ARBA" id="ARBA00023015"/>
    </source>
</evidence>
<dbReference type="Proteomes" id="UP000001695">
    <property type="component" value="Chromosome"/>
</dbReference>
<dbReference type="InterPro" id="IPR000847">
    <property type="entry name" value="LysR_HTH_N"/>
</dbReference>
<dbReference type="GO" id="GO:0043565">
    <property type="term" value="F:sequence-specific DNA binding"/>
    <property type="evidence" value="ECO:0007669"/>
    <property type="project" value="TreeGrafter"/>
</dbReference>
<dbReference type="GO" id="GO:0003700">
    <property type="term" value="F:DNA-binding transcription factor activity"/>
    <property type="evidence" value="ECO:0007669"/>
    <property type="project" value="InterPro"/>
</dbReference>
<reference evidence="8" key="1">
    <citation type="submission" date="2008-03" db="EMBL/GenBank/DDBJ databases">
        <title>Complete sequence of chromosome of Beijerinckia indica subsp. indica ATCC 9039.</title>
        <authorList>
            <consortium name="US DOE Joint Genome Institute"/>
            <person name="Copeland A."/>
            <person name="Lucas S."/>
            <person name="Lapidus A."/>
            <person name="Glavina del Rio T."/>
            <person name="Dalin E."/>
            <person name="Tice H."/>
            <person name="Bruce D."/>
            <person name="Goodwin L."/>
            <person name="Pitluck S."/>
            <person name="LaButti K."/>
            <person name="Schmutz J."/>
            <person name="Larimer F."/>
            <person name="Land M."/>
            <person name="Hauser L."/>
            <person name="Kyrpides N."/>
            <person name="Mikhailova N."/>
            <person name="Dunfield P.F."/>
            <person name="Dedysh S.N."/>
            <person name="Liesack W."/>
            <person name="Saw J.H."/>
            <person name="Alam M."/>
            <person name="Chen Y."/>
            <person name="Murrell J.C."/>
            <person name="Richardson P."/>
        </authorList>
    </citation>
    <scope>NUCLEOTIDE SEQUENCE [LARGE SCALE GENOMIC DNA]</scope>
    <source>
        <strain evidence="8">ATCC 9039 / DSM 1715 / NCIMB 8712</strain>
    </source>
</reference>
<proteinExistence type="inferred from homology"/>
<feature type="domain" description="HTH lysR-type" evidence="6">
    <location>
        <begin position="5"/>
        <end position="62"/>
    </location>
</feature>
<name>B2IBV8_BEII9</name>
<dbReference type="STRING" id="395963.Bind_0173"/>
<dbReference type="SUPFAM" id="SSF46785">
    <property type="entry name" value="Winged helix' DNA-binding domain"/>
    <property type="match status" value="1"/>
</dbReference>
<dbReference type="Gene3D" id="3.40.190.290">
    <property type="match status" value="1"/>
</dbReference>
<dbReference type="eggNOG" id="COG0583">
    <property type="taxonomic scope" value="Bacteria"/>
</dbReference>
<feature type="coiled-coil region" evidence="5">
    <location>
        <begin position="65"/>
        <end position="92"/>
    </location>
</feature>
<dbReference type="Pfam" id="PF03466">
    <property type="entry name" value="LysR_substrate"/>
    <property type="match status" value="1"/>
</dbReference>
<dbReference type="PANTHER" id="PTHR30537">
    <property type="entry name" value="HTH-TYPE TRANSCRIPTIONAL REGULATOR"/>
    <property type="match status" value="1"/>
</dbReference>
<evidence type="ECO:0000256" key="4">
    <source>
        <dbReference type="ARBA" id="ARBA00023163"/>
    </source>
</evidence>
<dbReference type="GO" id="GO:0006351">
    <property type="term" value="P:DNA-templated transcription"/>
    <property type="evidence" value="ECO:0007669"/>
    <property type="project" value="TreeGrafter"/>
</dbReference>
<keyword evidence="2" id="KW-0805">Transcription regulation</keyword>
<evidence type="ECO:0000313" key="7">
    <source>
        <dbReference type="EMBL" id="ACB93830.1"/>
    </source>
</evidence>
<gene>
    <name evidence="7" type="ordered locus">Bind_0173</name>
</gene>
<comment type="similarity">
    <text evidence="1">Belongs to the LysR transcriptional regulatory family.</text>
</comment>
<dbReference type="KEGG" id="bid:Bind_0173"/>
<dbReference type="Pfam" id="PF00126">
    <property type="entry name" value="HTH_1"/>
    <property type="match status" value="1"/>
</dbReference>
<evidence type="ECO:0000256" key="3">
    <source>
        <dbReference type="ARBA" id="ARBA00023125"/>
    </source>
</evidence>
<keyword evidence="3" id="KW-0238">DNA-binding</keyword>
<dbReference type="InterPro" id="IPR036388">
    <property type="entry name" value="WH-like_DNA-bd_sf"/>
</dbReference>
<keyword evidence="8" id="KW-1185">Reference proteome</keyword>
<protein>
    <submittedName>
        <fullName evidence="7">Transcriptional regulator, LysR family</fullName>
    </submittedName>
</protein>
<evidence type="ECO:0000259" key="6">
    <source>
        <dbReference type="PROSITE" id="PS50931"/>
    </source>
</evidence>
<keyword evidence="4" id="KW-0804">Transcription</keyword>
<organism evidence="7 8">
    <name type="scientific">Beijerinckia indica subsp. indica (strain ATCC 9039 / DSM 1715 / NCIMB 8712)</name>
    <dbReference type="NCBI Taxonomy" id="395963"/>
    <lineage>
        <taxon>Bacteria</taxon>
        <taxon>Pseudomonadati</taxon>
        <taxon>Pseudomonadota</taxon>
        <taxon>Alphaproteobacteria</taxon>
        <taxon>Hyphomicrobiales</taxon>
        <taxon>Beijerinckiaceae</taxon>
        <taxon>Beijerinckia</taxon>
    </lineage>
</organism>
<keyword evidence="5" id="KW-0175">Coiled coil</keyword>
<evidence type="ECO:0000313" key="8">
    <source>
        <dbReference type="Proteomes" id="UP000001695"/>
    </source>
</evidence>
<dbReference type="AlphaFoldDB" id="B2IBV8"/>
<dbReference type="Gene3D" id="1.10.10.10">
    <property type="entry name" value="Winged helix-like DNA-binding domain superfamily/Winged helix DNA-binding domain"/>
    <property type="match status" value="1"/>
</dbReference>
<evidence type="ECO:0000256" key="1">
    <source>
        <dbReference type="ARBA" id="ARBA00009437"/>
    </source>
</evidence>
<dbReference type="SUPFAM" id="SSF53850">
    <property type="entry name" value="Periplasmic binding protein-like II"/>
    <property type="match status" value="1"/>
</dbReference>
<dbReference type="HOGENOM" id="CLU_039613_2_2_5"/>
<dbReference type="OrthoDB" id="9787460at2"/>
<dbReference type="PANTHER" id="PTHR30537:SF3">
    <property type="entry name" value="TRANSCRIPTIONAL REGULATORY PROTEIN"/>
    <property type="match status" value="1"/>
</dbReference>
<dbReference type="InterPro" id="IPR058163">
    <property type="entry name" value="LysR-type_TF_proteobact-type"/>
</dbReference>
<dbReference type="RefSeq" id="WP_012383188.1">
    <property type="nucleotide sequence ID" value="NC_010581.1"/>
</dbReference>
<dbReference type="EMBL" id="CP001016">
    <property type="protein sequence ID" value="ACB93830.1"/>
    <property type="molecule type" value="Genomic_DNA"/>
</dbReference>
<evidence type="ECO:0000256" key="5">
    <source>
        <dbReference type="SAM" id="Coils"/>
    </source>
</evidence>
<sequence length="298" mass="33319">MDRGFDWNDLRFFLAVARAGTVSLAARRLGVDHATVIRRIDGLEHALGAKIFERNPRGYNVTQKGEKLLASAQMIESEAQKAEQELAGSHQTVSGLVRISSLEGFGNFFLASRLPRFTANHPNITLELLNIQQIVALSRREADLAITLQPPETGRFVRERLTDYMLFVYGSRAYLDNAKPIRTREDFIDHPFSGYIDDLVFTRGLDYLHEVKPGLRARIQSSSLHAQMEAACAGFGLCILPAFIAAHRPELVPVLPQEVALKRSYWLVADADAAMSSRIRAVRHFIFAEVAEAQALFV</sequence>
<reference evidence="7 8" key="2">
    <citation type="journal article" date="2010" name="J. Bacteriol.">
        <title>Complete genome sequence of Beijerinckia indica subsp. indica.</title>
        <authorList>
            <person name="Tamas I."/>
            <person name="Dedysh S.N."/>
            <person name="Liesack W."/>
            <person name="Stott M.B."/>
            <person name="Alam M."/>
            <person name="Murrell J.C."/>
            <person name="Dunfield P.F."/>
        </authorList>
    </citation>
    <scope>NUCLEOTIDE SEQUENCE [LARGE SCALE GENOMIC DNA]</scope>
    <source>
        <strain evidence="8">ATCC 9039 / DSM 1715 / NCIMB 8712</strain>
    </source>
</reference>